<reference evidence="1 2" key="1">
    <citation type="submission" date="2024-01" db="EMBL/GenBank/DDBJ databases">
        <title>The genome of the rayed Mediterranean limpet Patella caerulea (Linnaeus, 1758).</title>
        <authorList>
            <person name="Anh-Thu Weber A."/>
            <person name="Halstead-Nussloch G."/>
        </authorList>
    </citation>
    <scope>NUCLEOTIDE SEQUENCE [LARGE SCALE GENOMIC DNA]</scope>
    <source>
        <strain evidence="1">AATW-2023a</strain>
        <tissue evidence="1">Whole specimen</tissue>
    </source>
</reference>
<gene>
    <name evidence="1" type="ORF">SNE40_013851</name>
</gene>
<keyword evidence="2" id="KW-1185">Reference proteome</keyword>
<name>A0AAN8JEE1_PATCE</name>
<dbReference type="AlphaFoldDB" id="A0AAN8JEE1"/>
<proteinExistence type="predicted"/>
<dbReference type="Proteomes" id="UP001347796">
    <property type="component" value="Unassembled WGS sequence"/>
</dbReference>
<evidence type="ECO:0000313" key="1">
    <source>
        <dbReference type="EMBL" id="KAK6175375.1"/>
    </source>
</evidence>
<organism evidence="1 2">
    <name type="scientific">Patella caerulea</name>
    <name type="common">Rayed Mediterranean limpet</name>
    <dbReference type="NCBI Taxonomy" id="87958"/>
    <lineage>
        <taxon>Eukaryota</taxon>
        <taxon>Metazoa</taxon>
        <taxon>Spiralia</taxon>
        <taxon>Lophotrochozoa</taxon>
        <taxon>Mollusca</taxon>
        <taxon>Gastropoda</taxon>
        <taxon>Patellogastropoda</taxon>
        <taxon>Patelloidea</taxon>
        <taxon>Patellidae</taxon>
        <taxon>Patella</taxon>
    </lineage>
</organism>
<dbReference type="PANTHER" id="PTHR46670">
    <property type="entry name" value="ENDO/EXONUCLEASE/PHOSPHATASE DOMAIN-CONTAINING PROTEIN"/>
    <property type="match status" value="1"/>
</dbReference>
<comment type="caution">
    <text evidence="1">The sequence shown here is derived from an EMBL/GenBank/DDBJ whole genome shotgun (WGS) entry which is preliminary data.</text>
</comment>
<sequence>MRRMNSEAFRHDLMTSKLFLYPPSPLDEFALNNNSTLRVLLDKHAPTKTKKITFRSDTSWVYTDDVRLLKSERHRAERRWRKSSLEVHRQAYADARTRVVKEIRTAKQSYMNTKIAESLKDSNALYKLMFRLMGKTDKDTALPDLDGYQAIVEAFSNYFT</sequence>
<evidence type="ECO:0000313" key="2">
    <source>
        <dbReference type="Proteomes" id="UP001347796"/>
    </source>
</evidence>
<dbReference type="PANTHER" id="PTHR46670:SF3">
    <property type="entry name" value="ENDONUCLEASE_EXONUCLEASE_PHOSPHATASE DOMAIN-CONTAINING PROTEIN"/>
    <property type="match status" value="1"/>
</dbReference>
<dbReference type="EMBL" id="JAZGQO010000010">
    <property type="protein sequence ID" value="KAK6175375.1"/>
    <property type="molecule type" value="Genomic_DNA"/>
</dbReference>
<protein>
    <submittedName>
        <fullName evidence="1">Uncharacterized protein</fullName>
    </submittedName>
</protein>
<accession>A0AAN8JEE1</accession>